<feature type="domain" description="Cytochrome c" evidence="8">
    <location>
        <begin position="22"/>
        <end position="103"/>
    </location>
</feature>
<dbReference type="InterPro" id="IPR050597">
    <property type="entry name" value="Cytochrome_c_Oxidase_Subunit"/>
</dbReference>
<organism evidence="10 13">
    <name type="scientific">Aliivibrio finisterrensis</name>
    <dbReference type="NCBI Taxonomy" id="511998"/>
    <lineage>
        <taxon>Bacteria</taxon>
        <taxon>Pseudomonadati</taxon>
        <taxon>Pseudomonadota</taxon>
        <taxon>Gammaproteobacteria</taxon>
        <taxon>Vibrionales</taxon>
        <taxon>Vibrionaceae</taxon>
        <taxon>Aliivibrio</taxon>
    </lineage>
</organism>
<feature type="signal peptide" evidence="7">
    <location>
        <begin position="1"/>
        <end position="18"/>
    </location>
</feature>
<keyword evidence="5 6" id="KW-0408">Iron</keyword>
<dbReference type="GO" id="GO:0009055">
    <property type="term" value="F:electron transfer activity"/>
    <property type="evidence" value="ECO:0007669"/>
    <property type="project" value="InterPro"/>
</dbReference>
<evidence type="ECO:0000259" key="8">
    <source>
        <dbReference type="PROSITE" id="PS51007"/>
    </source>
</evidence>
<sequence length="108" mass="12107">MIKWILIALLCASNTTYANTLGDPVKGKLKAPSCIFCHGETGKAMNSSYPNLDMQNEMYLYSSMKSYQNDERKGPLAQMMKAQLQRLNDQDLKDIAAFYASASNNENK</sequence>
<dbReference type="Proteomes" id="UP000293465">
    <property type="component" value="Unassembled WGS sequence"/>
</dbReference>
<dbReference type="OrthoDB" id="9773456at2"/>
<dbReference type="InterPro" id="IPR036909">
    <property type="entry name" value="Cyt_c-like_dom_sf"/>
</dbReference>
<evidence type="ECO:0000313" key="11">
    <source>
        <dbReference type="EMBL" id="RYU62297.1"/>
    </source>
</evidence>
<dbReference type="SUPFAM" id="SSF46626">
    <property type="entry name" value="Cytochrome c"/>
    <property type="match status" value="1"/>
</dbReference>
<evidence type="ECO:0000313" key="12">
    <source>
        <dbReference type="Proteomes" id="UP000293465"/>
    </source>
</evidence>
<dbReference type="Gene3D" id="1.10.760.10">
    <property type="entry name" value="Cytochrome c-like domain"/>
    <property type="match status" value="1"/>
</dbReference>
<protein>
    <submittedName>
        <fullName evidence="10">Cytochrome c</fullName>
    </submittedName>
</protein>
<evidence type="ECO:0000256" key="7">
    <source>
        <dbReference type="SAM" id="SignalP"/>
    </source>
</evidence>
<dbReference type="GO" id="GO:0020037">
    <property type="term" value="F:heme binding"/>
    <property type="evidence" value="ECO:0007669"/>
    <property type="project" value="InterPro"/>
</dbReference>
<dbReference type="Proteomes" id="UP000294166">
    <property type="component" value="Unassembled WGS sequence"/>
</dbReference>
<dbReference type="InterPro" id="IPR009056">
    <property type="entry name" value="Cyt_c-like_dom"/>
</dbReference>
<dbReference type="RefSeq" id="WP_130043676.1">
    <property type="nucleotide sequence ID" value="NZ_SEZJ01000002.1"/>
</dbReference>
<keyword evidence="7" id="KW-0732">Signal</keyword>
<dbReference type="EMBL" id="SEZJ01000002">
    <property type="protein sequence ID" value="RYU48107.1"/>
    <property type="molecule type" value="Genomic_DNA"/>
</dbReference>
<evidence type="ECO:0000256" key="6">
    <source>
        <dbReference type="PROSITE-ProRule" id="PRU00433"/>
    </source>
</evidence>
<evidence type="ECO:0000256" key="3">
    <source>
        <dbReference type="ARBA" id="ARBA00022723"/>
    </source>
</evidence>
<proteinExistence type="predicted"/>
<evidence type="ECO:0000313" key="10">
    <source>
        <dbReference type="EMBL" id="RYU49691.1"/>
    </source>
</evidence>
<gene>
    <name evidence="9" type="ORF">ERW49_03375</name>
    <name evidence="11" type="ORF">ERW53_16095</name>
    <name evidence="10" type="ORF">ERW57_14475</name>
</gene>
<name>A0A4Q5KT72_9GAMM</name>
<evidence type="ECO:0000313" key="14">
    <source>
        <dbReference type="Proteomes" id="UP000294166"/>
    </source>
</evidence>
<dbReference type="GeneID" id="56274062"/>
<dbReference type="PANTHER" id="PTHR33751:SF9">
    <property type="entry name" value="CYTOCHROME C4"/>
    <property type="match status" value="1"/>
</dbReference>
<dbReference type="EMBL" id="SEZK01000028">
    <property type="protein sequence ID" value="RYU49691.1"/>
    <property type="molecule type" value="Genomic_DNA"/>
</dbReference>
<evidence type="ECO:0000313" key="13">
    <source>
        <dbReference type="Proteomes" id="UP000294063"/>
    </source>
</evidence>
<dbReference type="PANTHER" id="PTHR33751">
    <property type="entry name" value="CBB3-TYPE CYTOCHROME C OXIDASE SUBUNIT FIXP"/>
    <property type="match status" value="1"/>
</dbReference>
<dbReference type="GO" id="GO:0046872">
    <property type="term" value="F:metal ion binding"/>
    <property type="evidence" value="ECO:0007669"/>
    <property type="project" value="UniProtKB-KW"/>
</dbReference>
<dbReference type="EMBL" id="SEZN01000034">
    <property type="protein sequence ID" value="RYU62297.1"/>
    <property type="molecule type" value="Genomic_DNA"/>
</dbReference>
<keyword evidence="2 6" id="KW-0349">Heme</keyword>
<keyword evidence="4" id="KW-0249">Electron transport</keyword>
<keyword evidence="1" id="KW-0813">Transport</keyword>
<accession>A0A4Q5KT72</accession>
<dbReference type="PROSITE" id="PS51007">
    <property type="entry name" value="CYTC"/>
    <property type="match status" value="1"/>
</dbReference>
<feature type="chain" id="PRO_5044608278" evidence="7">
    <location>
        <begin position="19"/>
        <end position="108"/>
    </location>
</feature>
<comment type="caution">
    <text evidence="10">The sequence shown here is derived from an EMBL/GenBank/DDBJ whole genome shotgun (WGS) entry which is preliminary data.</text>
</comment>
<dbReference type="Pfam" id="PF00034">
    <property type="entry name" value="Cytochrom_C"/>
    <property type="match status" value="1"/>
</dbReference>
<evidence type="ECO:0000256" key="4">
    <source>
        <dbReference type="ARBA" id="ARBA00022982"/>
    </source>
</evidence>
<keyword evidence="14" id="KW-1185">Reference proteome</keyword>
<dbReference type="AlphaFoldDB" id="A0A4Q5KT72"/>
<evidence type="ECO:0000256" key="5">
    <source>
        <dbReference type="ARBA" id="ARBA00023004"/>
    </source>
</evidence>
<keyword evidence="3 6" id="KW-0479">Metal-binding</keyword>
<reference evidence="12 13" key="1">
    <citation type="submission" date="2019-02" db="EMBL/GenBank/DDBJ databases">
        <title>Genome sequences of Aliivibrio finisterrensis strains from farmed Atlantic salmon.</title>
        <authorList>
            <person name="Bowman J.P."/>
        </authorList>
    </citation>
    <scope>NUCLEOTIDE SEQUENCE [LARGE SCALE GENOMIC DNA]</scope>
    <source>
        <strain evidence="11 14">A21</strain>
        <strain evidence="9 12">A32</strain>
        <strain evidence="10 13">A46</strain>
    </source>
</reference>
<evidence type="ECO:0000256" key="2">
    <source>
        <dbReference type="ARBA" id="ARBA00022617"/>
    </source>
</evidence>
<dbReference type="Proteomes" id="UP000294063">
    <property type="component" value="Unassembled WGS sequence"/>
</dbReference>
<evidence type="ECO:0000256" key="1">
    <source>
        <dbReference type="ARBA" id="ARBA00022448"/>
    </source>
</evidence>
<evidence type="ECO:0000313" key="9">
    <source>
        <dbReference type="EMBL" id="RYU48107.1"/>
    </source>
</evidence>